<dbReference type="Proteomes" id="UP000298416">
    <property type="component" value="Unassembled WGS sequence"/>
</dbReference>
<reference evidence="2" key="1">
    <citation type="submission" date="2018-01" db="EMBL/GenBank/DDBJ databases">
        <authorList>
            <person name="Mao J.F."/>
        </authorList>
    </citation>
    <scope>NUCLEOTIDE SEQUENCE</scope>
    <source>
        <strain evidence="2">Huo1</strain>
        <tissue evidence="2">Leaf</tissue>
    </source>
</reference>
<evidence type="ECO:0000256" key="1">
    <source>
        <dbReference type="RuleBase" id="RU364057"/>
    </source>
</evidence>
<keyword evidence="1" id="KW-0479">Metal-binding</keyword>
<sequence length="227" mass="24377">MLRHLDAYSNHLPPPLFVSVAPSMPLPVSISMNRASSALPSSPIVLEKAPLHHSHPDDPSTLLGPSAQPAVATSTTVAPAHMLRVVVSPEYLPPQTLLPPLATSAASTANDTRSTVQAILFLFVSSNHCNAKVVRQRCLLLWLVTTITAPAITPSATSINWVSSAATFFSIDLLTIACRRCLLECVRRRVMQSLASNPNCSETAAKDATEGVWNICYNDTEPFDTVP</sequence>
<comment type="caution">
    <text evidence="2">The sequence shown here is derived from an EMBL/GenBank/DDBJ whole genome shotgun (WGS) entry which is preliminary data.</text>
</comment>
<evidence type="ECO:0000313" key="2">
    <source>
        <dbReference type="EMBL" id="KAG6401208.1"/>
    </source>
</evidence>
<dbReference type="EMBL" id="PNBA02000014">
    <property type="protein sequence ID" value="KAG6401208.1"/>
    <property type="molecule type" value="Genomic_DNA"/>
</dbReference>
<keyword evidence="1" id="KW-0645">Protease</keyword>
<accession>A0A8X8WW62</accession>
<dbReference type="GO" id="GO:0004222">
    <property type="term" value="F:metalloendopeptidase activity"/>
    <property type="evidence" value="ECO:0007669"/>
    <property type="project" value="InterPro"/>
</dbReference>
<evidence type="ECO:0000313" key="3">
    <source>
        <dbReference type="Proteomes" id="UP000298416"/>
    </source>
</evidence>
<dbReference type="GO" id="GO:0006508">
    <property type="term" value="P:proteolysis"/>
    <property type="evidence" value="ECO:0007669"/>
    <property type="project" value="UniProtKB-KW"/>
</dbReference>
<dbReference type="Pfam" id="PF09768">
    <property type="entry name" value="Peptidase_M76"/>
    <property type="match status" value="1"/>
</dbReference>
<organism evidence="2">
    <name type="scientific">Salvia splendens</name>
    <name type="common">Scarlet sage</name>
    <dbReference type="NCBI Taxonomy" id="180675"/>
    <lineage>
        <taxon>Eukaryota</taxon>
        <taxon>Viridiplantae</taxon>
        <taxon>Streptophyta</taxon>
        <taxon>Embryophyta</taxon>
        <taxon>Tracheophyta</taxon>
        <taxon>Spermatophyta</taxon>
        <taxon>Magnoliopsida</taxon>
        <taxon>eudicotyledons</taxon>
        <taxon>Gunneridae</taxon>
        <taxon>Pentapetalae</taxon>
        <taxon>asterids</taxon>
        <taxon>lamiids</taxon>
        <taxon>Lamiales</taxon>
        <taxon>Lamiaceae</taxon>
        <taxon>Nepetoideae</taxon>
        <taxon>Mentheae</taxon>
        <taxon>Salviinae</taxon>
        <taxon>Salvia</taxon>
        <taxon>Salvia subgen. Calosphace</taxon>
        <taxon>core Calosphace</taxon>
    </lineage>
</organism>
<dbReference type="AlphaFoldDB" id="A0A8X8WW62"/>
<proteinExistence type="inferred from homology"/>
<dbReference type="InterPro" id="IPR019165">
    <property type="entry name" value="Peptidase_M76_ATP23"/>
</dbReference>
<dbReference type="EC" id="3.4.24.-" evidence="1"/>
<name>A0A8X8WW62_SALSN</name>
<reference evidence="2" key="2">
    <citation type="submission" date="2020-08" db="EMBL/GenBank/DDBJ databases">
        <title>Plant Genome Project.</title>
        <authorList>
            <person name="Zhang R.-G."/>
        </authorList>
    </citation>
    <scope>NUCLEOTIDE SEQUENCE</scope>
    <source>
        <strain evidence="2">Huo1</strain>
        <tissue evidence="2">Leaf</tissue>
    </source>
</reference>
<protein>
    <recommendedName>
        <fullName evidence="1">Mitochondrial inner membrane protease ATP23</fullName>
        <ecNumber evidence="1">3.4.24.-</ecNumber>
    </recommendedName>
</protein>
<dbReference type="GO" id="GO:0046872">
    <property type="term" value="F:metal ion binding"/>
    <property type="evidence" value="ECO:0007669"/>
    <property type="project" value="UniProtKB-KW"/>
</dbReference>
<gene>
    <name evidence="2" type="ORF">SASPL_138057</name>
</gene>
<keyword evidence="3" id="KW-1185">Reference proteome</keyword>
<comment type="similarity">
    <text evidence="1">Belongs to the peptidase M76 family.</text>
</comment>
<keyword evidence="1" id="KW-0482">Metalloprotease</keyword>
<keyword evidence="1" id="KW-0378">Hydrolase</keyword>